<accession>I4A323</accession>
<dbReference type="STRING" id="867902.Ornrh_2226"/>
<keyword evidence="3" id="KW-1185">Reference proteome</keyword>
<evidence type="ECO:0000259" key="1">
    <source>
        <dbReference type="Pfam" id="PF08291"/>
    </source>
</evidence>
<dbReference type="Gene3D" id="3.30.1380.10">
    <property type="match status" value="1"/>
</dbReference>
<dbReference type="SUPFAM" id="SSF55166">
    <property type="entry name" value="Hedgehog/DD-peptidase"/>
    <property type="match status" value="1"/>
</dbReference>
<protein>
    <recommendedName>
        <fullName evidence="1">Peptidase M15A C-terminal domain-containing protein</fullName>
    </recommendedName>
</protein>
<organism evidence="2 3">
    <name type="scientific">Ornithobacterium rhinotracheale (strain ATCC 51463 / DSM 15997 / CCUG 23171 / CIP 104009 / LMG 9086)</name>
    <dbReference type="NCBI Taxonomy" id="867902"/>
    <lineage>
        <taxon>Bacteria</taxon>
        <taxon>Pseudomonadati</taxon>
        <taxon>Bacteroidota</taxon>
        <taxon>Flavobacteriia</taxon>
        <taxon>Flavobacteriales</taxon>
        <taxon>Weeksellaceae</taxon>
        <taxon>Ornithobacterium</taxon>
    </lineage>
</organism>
<proteinExistence type="predicted"/>
<dbReference type="PATRIC" id="fig|867902.3.peg.2179"/>
<evidence type="ECO:0000313" key="3">
    <source>
        <dbReference type="Proteomes" id="UP000006051"/>
    </source>
</evidence>
<dbReference type="KEGG" id="orh:Ornrh_2226"/>
<dbReference type="eggNOG" id="COG3108">
    <property type="taxonomic scope" value="Bacteria"/>
</dbReference>
<name>I4A323_ORNRL</name>
<dbReference type="GeneID" id="71570299"/>
<dbReference type="AlphaFoldDB" id="I4A323"/>
<evidence type="ECO:0000313" key="2">
    <source>
        <dbReference type="EMBL" id="AFL98357.1"/>
    </source>
</evidence>
<dbReference type="InterPro" id="IPR009045">
    <property type="entry name" value="Zn_M74/Hedgehog-like"/>
</dbReference>
<gene>
    <name evidence="2" type="ordered locus">Ornrh_2226</name>
</gene>
<dbReference type="GeneID" id="97258807"/>
<dbReference type="RefSeq" id="WP_014791859.1">
    <property type="nucleotide sequence ID" value="NC_018016.1"/>
</dbReference>
<dbReference type="InterPro" id="IPR013230">
    <property type="entry name" value="Peptidase_M15A_C"/>
</dbReference>
<dbReference type="EMBL" id="CP003283">
    <property type="protein sequence ID" value="AFL98357.1"/>
    <property type="molecule type" value="Genomic_DNA"/>
</dbReference>
<dbReference type="HOGENOM" id="CLU_124897_1_0_10"/>
<dbReference type="Proteomes" id="UP000006051">
    <property type="component" value="Chromosome"/>
</dbReference>
<feature type="domain" description="Peptidase M15A C-terminal" evidence="1">
    <location>
        <begin position="6"/>
        <end position="115"/>
    </location>
</feature>
<reference evidence="2 3" key="1">
    <citation type="submission" date="2012-06" db="EMBL/GenBank/DDBJ databases">
        <title>The complete genome of Ornithobacterium rhinotracheale DSM 15997.</title>
        <authorList>
            <consortium name="US DOE Joint Genome Institute (JGI-PGF)"/>
            <person name="Lucas S."/>
            <person name="Copeland A."/>
            <person name="Lapidus A."/>
            <person name="Goodwin L."/>
            <person name="Pitluck S."/>
            <person name="Peters L."/>
            <person name="Mikhailova N."/>
            <person name="Teshima H."/>
            <person name="Kyrpides N."/>
            <person name="Mavromatis K."/>
            <person name="Pagani I."/>
            <person name="Ivanova N."/>
            <person name="Ovchinnikova G."/>
            <person name="Zeytun A."/>
            <person name="Detter J.C."/>
            <person name="Han C."/>
            <person name="Land M."/>
            <person name="Hauser L."/>
            <person name="Markowitz V."/>
            <person name="Cheng J.-F."/>
            <person name="Hugenholtz P."/>
            <person name="Woyke T."/>
            <person name="Wu D."/>
            <person name="Lang E."/>
            <person name="Kopitz M."/>
            <person name="Brambilla E."/>
            <person name="Klenk H.-P."/>
            <person name="Eisen J.A."/>
        </authorList>
    </citation>
    <scope>NUCLEOTIDE SEQUENCE [LARGE SCALE GENOMIC DNA]</scope>
    <source>
        <strain evidence="3">ATCC 51463 / DSM 15997 / CCUG 23171 / LMG 9086</strain>
    </source>
</reference>
<sequence length="125" mass="14014">MKLSKDFDLKEFECHDGSTTPAFALKNLRELASNLQELRNYLGKPIIVNSGYRSVAHNRKIGGKVNSQHLQGKAADIRVEGVTPEKLASTIERLIFNGKMKQGGLGIYLTFVHYDIRGIKARWKG</sequence>
<dbReference type="Pfam" id="PF08291">
    <property type="entry name" value="Peptidase_M15_3"/>
    <property type="match status" value="1"/>
</dbReference>